<dbReference type="RefSeq" id="WP_112762695.1">
    <property type="nucleotide sequence ID" value="NZ_JACXWY010000004.1"/>
</dbReference>
<sequence>MTTRRHFLALSLAGASLALLPSGLSPALAQAAPIGSIRVEFARTVTDAWGDNVRLVSAELQRTLAEILGPEFRQGAGNRLVVTVRSLWLASYAGGGGGGKPADGGASNDYLESTVTLYDSRGRALNSWPIMSTELSGGAGAWYLPDVDQRRLKALARNNAYWIKRYVAG</sequence>
<reference evidence="2" key="1">
    <citation type="submission" date="2020-09" db="EMBL/GenBank/DDBJ databases">
        <title>Bosea spartocytisi sp. nov. a root nodule endophyte of Spartocytisus supranubius in the high mountain ecosystem fo the Teide National Park (Canary Islands, Spain).</title>
        <authorList>
            <person name="Pulido-Suarez L."/>
            <person name="Peix A."/>
            <person name="Igual J.M."/>
            <person name="Socas-Perez N."/>
            <person name="Velazquez E."/>
            <person name="Flores-Felix J.D."/>
            <person name="Leon-Barrios M."/>
        </authorList>
    </citation>
    <scope>NUCLEOTIDE SEQUENCE</scope>
    <source>
        <strain evidence="2">SSUT16</strain>
    </source>
</reference>
<dbReference type="PROSITE" id="PS51318">
    <property type="entry name" value="TAT"/>
    <property type="match status" value="1"/>
</dbReference>
<comment type="caution">
    <text evidence="2">The sequence shown here is derived from an EMBL/GenBank/DDBJ whole genome shotgun (WGS) entry which is preliminary data.</text>
</comment>
<feature type="signal peptide" evidence="1">
    <location>
        <begin position="1"/>
        <end position="31"/>
    </location>
</feature>
<gene>
    <name evidence="2" type="ORF">IED13_08205</name>
</gene>
<protein>
    <submittedName>
        <fullName evidence="2">Uncharacterized protein</fullName>
    </submittedName>
</protein>
<accession>A0A927E7Z2</accession>
<evidence type="ECO:0000313" key="3">
    <source>
        <dbReference type="Proteomes" id="UP000619295"/>
    </source>
</evidence>
<evidence type="ECO:0000313" key="2">
    <source>
        <dbReference type="EMBL" id="MBD3845677.1"/>
    </source>
</evidence>
<dbReference type="EMBL" id="JACXWY010000004">
    <property type="protein sequence ID" value="MBD3845677.1"/>
    <property type="molecule type" value="Genomic_DNA"/>
</dbReference>
<dbReference type="Proteomes" id="UP000619295">
    <property type="component" value="Unassembled WGS sequence"/>
</dbReference>
<proteinExistence type="predicted"/>
<keyword evidence="1" id="KW-0732">Signal</keyword>
<evidence type="ECO:0000256" key="1">
    <source>
        <dbReference type="SAM" id="SignalP"/>
    </source>
</evidence>
<dbReference type="AlphaFoldDB" id="A0A927E7Z2"/>
<keyword evidence="3" id="KW-1185">Reference proteome</keyword>
<feature type="chain" id="PRO_5037526909" evidence="1">
    <location>
        <begin position="32"/>
        <end position="169"/>
    </location>
</feature>
<organism evidence="2 3">
    <name type="scientific">Bosea spartocytisi</name>
    <dbReference type="NCBI Taxonomy" id="2773451"/>
    <lineage>
        <taxon>Bacteria</taxon>
        <taxon>Pseudomonadati</taxon>
        <taxon>Pseudomonadota</taxon>
        <taxon>Alphaproteobacteria</taxon>
        <taxon>Hyphomicrobiales</taxon>
        <taxon>Boseaceae</taxon>
        <taxon>Bosea</taxon>
    </lineage>
</organism>
<dbReference type="InterPro" id="IPR006311">
    <property type="entry name" value="TAT_signal"/>
</dbReference>
<name>A0A927E7Z2_9HYPH</name>